<proteinExistence type="predicted"/>
<dbReference type="InterPro" id="IPR001130">
    <property type="entry name" value="TatD-like"/>
</dbReference>
<organism evidence="2 3">
    <name type="scientific">Thiomicrorhabdus xiamenensis</name>
    <dbReference type="NCBI Taxonomy" id="2739063"/>
    <lineage>
        <taxon>Bacteria</taxon>
        <taxon>Pseudomonadati</taxon>
        <taxon>Pseudomonadota</taxon>
        <taxon>Gammaproteobacteria</taxon>
        <taxon>Thiotrichales</taxon>
        <taxon>Piscirickettsiaceae</taxon>
        <taxon>Thiomicrorhabdus</taxon>
    </lineage>
</organism>
<dbReference type="PIRSF" id="PIRSF005902">
    <property type="entry name" value="DNase_TatD"/>
    <property type="match status" value="1"/>
</dbReference>
<keyword evidence="2" id="KW-0378">Hydrolase</keyword>
<feature type="binding site" evidence="1">
    <location>
        <position position="8"/>
    </location>
    <ligand>
        <name>a divalent metal cation</name>
        <dbReference type="ChEBI" id="CHEBI:60240"/>
        <label>1</label>
    </ligand>
</feature>
<reference evidence="2 3" key="1">
    <citation type="submission" date="2020-05" db="EMBL/GenBank/DDBJ databases">
        <title>Thiomicrorhabdus sediminis sp.nov. and Thiomicrorhabdus xiamenensis sp.nov., novel sulfur-oxidizing bacteria isolated from coastal sediment.</title>
        <authorList>
            <person name="Liu X."/>
        </authorList>
    </citation>
    <scope>NUCLEOTIDE SEQUENCE [LARGE SCALE GENOMIC DNA]</scope>
    <source>
        <strain evidence="2 3">G2</strain>
    </source>
</reference>
<feature type="binding site" evidence="1">
    <location>
        <position position="192"/>
    </location>
    <ligand>
        <name>a divalent metal cation</name>
        <dbReference type="ChEBI" id="CHEBI:60240"/>
        <label>1</label>
    </ligand>
</feature>
<dbReference type="PANTHER" id="PTHR46124">
    <property type="entry name" value="D-AMINOACYL-TRNA DEACYLASE"/>
    <property type="match status" value="1"/>
</dbReference>
<feature type="binding site" evidence="1">
    <location>
        <position position="6"/>
    </location>
    <ligand>
        <name>a divalent metal cation</name>
        <dbReference type="ChEBI" id="CHEBI:60240"/>
        <label>1</label>
    </ligand>
</feature>
<dbReference type="CDD" id="cd01310">
    <property type="entry name" value="TatD_DNAse"/>
    <property type="match status" value="1"/>
</dbReference>
<feature type="binding site" evidence="1">
    <location>
        <position position="83"/>
    </location>
    <ligand>
        <name>a divalent metal cation</name>
        <dbReference type="ChEBI" id="CHEBI:60240"/>
        <label>1</label>
    </ligand>
</feature>
<dbReference type="KEGG" id="txa:HQN79_02115"/>
<evidence type="ECO:0000313" key="3">
    <source>
        <dbReference type="Proteomes" id="UP000504724"/>
    </source>
</evidence>
<dbReference type="Proteomes" id="UP000504724">
    <property type="component" value="Chromosome"/>
</dbReference>
<dbReference type="AlphaFoldDB" id="A0A7D4NQ28"/>
<dbReference type="GO" id="GO:0005829">
    <property type="term" value="C:cytosol"/>
    <property type="evidence" value="ECO:0007669"/>
    <property type="project" value="TreeGrafter"/>
</dbReference>
<evidence type="ECO:0000256" key="1">
    <source>
        <dbReference type="PIRSR" id="PIRSR005902-1"/>
    </source>
</evidence>
<dbReference type="EMBL" id="CP054020">
    <property type="protein sequence ID" value="QKI88452.1"/>
    <property type="molecule type" value="Genomic_DNA"/>
</dbReference>
<dbReference type="GO" id="GO:0046872">
    <property type="term" value="F:metal ion binding"/>
    <property type="evidence" value="ECO:0007669"/>
    <property type="project" value="UniProtKB-KW"/>
</dbReference>
<feature type="binding site" evidence="1">
    <location>
        <position position="142"/>
    </location>
    <ligand>
        <name>a divalent metal cation</name>
        <dbReference type="ChEBI" id="CHEBI:60240"/>
        <label>2</label>
    </ligand>
</feature>
<protein>
    <submittedName>
        <fullName evidence="2">TatD family hydrolase</fullName>
    </submittedName>
</protein>
<keyword evidence="1" id="KW-0479">Metal-binding</keyword>
<evidence type="ECO:0000313" key="2">
    <source>
        <dbReference type="EMBL" id="QKI88452.1"/>
    </source>
</evidence>
<accession>A0A7D4NQ28</accession>
<dbReference type="InterPro" id="IPR032466">
    <property type="entry name" value="Metal_Hydrolase"/>
</dbReference>
<dbReference type="PANTHER" id="PTHR46124:SF3">
    <property type="entry name" value="HYDROLASE"/>
    <property type="match status" value="1"/>
</dbReference>
<keyword evidence="3" id="KW-1185">Reference proteome</keyword>
<name>A0A7D4NQ28_9GAMM</name>
<gene>
    <name evidence="2" type="ORF">HQN79_02115</name>
</gene>
<sequence>MLFDTHAHLLEATPQEVAALHYPVLNVTTDSSQWSDAVELSKQSPMVACALGLHPWFVCEDSFPALVTLENYLQREKICALGEIGLDFQKQFSANKDLQLEVFESQLQLAQKYLLPVSIHVIKAHNEMLALIKEYPVSGVIHGLGASLPLVKSYIDLGFKVGVNGVVCRENANRYHAMLQNFDLRHFVLETDYPNIALPGQNNVSLNDINRVAETVASLKNSPLEEVLLQTGYNAQQIFRFSQD</sequence>
<dbReference type="Pfam" id="PF01026">
    <property type="entry name" value="TatD_DNase"/>
    <property type="match status" value="1"/>
</dbReference>
<dbReference type="RefSeq" id="WP_173284050.1">
    <property type="nucleotide sequence ID" value="NZ_CP054020.1"/>
</dbReference>
<dbReference type="SUPFAM" id="SSF51556">
    <property type="entry name" value="Metallo-dependent hydrolases"/>
    <property type="match status" value="1"/>
</dbReference>
<dbReference type="GO" id="GO:0016788">
    <property type="term" value="F:hydrolase activity, acting on ester bonds"/>
    <property type="evidence" value="ECO:0007669"/>
    <property type="project" value="InterPro"/>
</dbReference>
<feature type="binding site" evidence="1">
    <location>
        <position position="120"/>
    </location>
    <ligand>
        <name>a divalent metal cation</name>
        <dbReference type="ChEBI" id="CHEBI:60240"/>
        <label>2</label>
    </ligand>
</feature>
<dbReference type="Gene3D" id="3.20.20.140">
    <property type="entry name" value="Metal-dependent hydrolases"/>
    <property type="match status" value="1"/>
</dbReference>